<evidence type="ECO:0000313" key="8">
    <source>
        <dbReference type="EMBL" id="TCV03037.1"/>
    </source>
</evidence>
<dbReference type="EMBL" id="SMBX01000001">
    <property type="protein sequence ID" value="TCV03037.1"/>
    <property type="molecule type" value="Genomic_DNA"/>
</dbReference>
<feature type="domain" description="BPL/LPL catalytic" evidence="7">
    <location>
        <begin position="1"/>
        <end position="207"/>
    </location>
</feature>
<comment type="catalytic activity">
    <reaction evidence="6">
        <text>biotin + L-lysyl-[protein] + ATP = N(6)-biotinyl-L-lysyl-[protein] + AMP + diphosphate + H(+)</text>
        <dbReference type="Rhea" id="RHEA:11756"/>
        <dbReference type="Rhea" id="RHEA-COMP:9752"/>
        <dbReference type="Rhea" id="RHEA-COMP:10505"/>
        <dbReference type="ChEBI" id="CHEBI:15378"/>
        <dbReference type="ChEBI" id="CHEBI:29969"/>
        <dbReference type="ChEBI" id="CHEBI:30616"/>
        <dbReference type="ChEBI" id="CHEBI:33019"/>
        <dbReference type="ChEBI" id="CHEBI:57586"/>
        <dbReference type="ChEBI" id="CHEBI:83144"/>
        <dbReference type="ChEBI" id="CHEBI:456215"/>
        <dbReference type="EC" id="6.3.4.15"/>
    </reaction>
</comment>
<organism evidence="8 9">
    <name type="scientific">Paracandidimonas soli</name>
    <dbReference type="NCBI Taxonomy" id="1917182"/>
    <lineage>
        <taxon>Bacteria</taxon>
        <taxon>Pseudomonadati</taxon>
        <taxon>Pseudomonadota</taxon>
        <taxon>Betaproteobacteria</taxon>
        <taxon>Burkholderiales</taxon>
        <taxon>Alcaligenaceae</taxon>
        <taxon>Paracandidimonas</taxon>
    </lineage>
</organism>
<evidence type="ECO:0000256" key="4">
    <source>
        <dbReference type="ARBA" id="ARBA00023267"/>
    </source>
</evidence>
<gene>
    <name evidence="8" type="ORF">EV686_101499</name>
</gene>
<accession>A0A4R3VCI3</accession>
<keyword evidence="3" id="KW-0067">ATP-binding</keyword>
<dbReference type="InterPro" id="IPR004408">
    <property type="entry name" value="Biotin_CoA_COase_ligase"/>
</dbReference>
<keyword evidence="2" id="KW-0547">Nucleotide-binding</keyword>
<proteinExistence type="predicted"/>
<dbReference type="CDD" id="cd16442">
    <property type="entry name" value="BPL"/>
    <property type="match status" value="1"/>
</dbReference>
<dbReference type="Pfam" id="PF03099">
    <property type="entry name" value="BPL_LplA_LipB"/>
    <property type="match status" value="1"/>
</dbReference>
<dbReference type="NCBIfam" id="TIGR00121">
    <property type="entry name" value="birA_ligase"/>
    <property type="match status" value="1"/>
</dbReference>
<dbReference type="Pfam" id="PF02237">
    <property type="entry name" value="BPL_C"/>
    <property type="match status" value="1"/>
</dbReference>
<dbReference type="InterPro" id="IPR045864">
    <property type="entry name" value="aa-tRNA-synth_II/BPL/LPL"/>
</dbReference>
<keyword evidence="9" id="KW-1185">Reference proteome</keyword>
<dbReference type="PANTHER" id="PTHR12835">
    <property type="entry name" value="BIOTIN PROTEIN LIGASE"/>
    <property type="match status" value="1"/>
</dbReference>
<dbReference type="InterPro" id="IPR004143">
    <property type="entry name" value="BPL_LPL_catalytic"/>
</dbReference>
<evidence type="ECO:0000256" key="2">
    <source>
        <dbReference type="ARBA" id="ARBA00022741"/>
    </source>
</evidence>
<dbReference type="Gene3D" id="3.30.930.10">
    <property type="entry name" value="Bira Bifunctional Protein, Domain 2"/>
    <property type="match status" value="1"/>
</dbReference>
<dbReference type="Gene3D" id="2.30.30.100">
    <property type="match status" value="1"/>
</dbReference>
<dbReference type="SUPFAM" id="SSF50037">
    <property type="entry name" value="C-terminal domain of transcriptional repressors"/>
    <property type="match status" value="1"/>
</dbReference>
<evidence type="ECO:0000256" key="3">
    <source>
        <dbReference type="ARBA" id="ARBA00022840"/>
    </source>
</evidence>
<dbReference type="SUPFAM" id="SSF55681">
    <property type="entry name" value="Class II aaRS and biotin synthetases"/>
    <property type="match status" value="1"/>
</dbReference>
<keyword evidence="4" id="KW-0092">Biotin</keyword>
<protein>
    <recommendedName>
        <fullName evidence="5">biotin--[biotin carboxyl-carrier protein] ligase</fullName>
        <ecNumber evidence="5">6.3.4.15</ecNumber>
    </recommendedName>
</protein>
<evidence type="ECO:0000256" key="1">
    <source>
        <dbReference type="ARBA" id="ARBA00022598"/>
    </source>
</evidence>
<dbReference type="Proteomes" id="UP000294692">
    <property type="component" value="Unassembled WGS sequence"/>
</dbReference>
<dbReference type="InterPro" id="IPR008988">
    <property type="entry name" value="Transcriptional_repressor_C"/>
</dbReference>
<reference evidence="8 9" key="1">
    <citation type="submission" date="2019-03" db="EMBL/GenBank/DDBJ databases">
        <title>Genomic Encyclopedia of Type Strains, Phase IV (KMG-IV): sequencing the most valuable type-strain genomes for metagenomic binning, comparative biology and taxonomic classification.</title>
        <authorList>
            <person name="Goeker M."/>
        </authorList>
    </citation>
    <scope>NUCLEOTIDE SEQUENCE [LARGE SCALE GENOMIC DNA]</scope>
    <source>
        <strain evidence="8 9">DSM 100048</strain>
    </source>
</reference>
<dbReference type="GO" id="GO:0004077">
    <property type="term" value="F:biotin--[biotin carboxyl-carrier protein] ligase activity"/>
    <property type="evidence" value="ECO:0007669"/>
    <property type="project" value="UniProtKB-EC"/>
</dbReference>
<dbReference type="GO" id="GO:0005524">
    <property type="term" value="F:ATP binding"/>
    <property type="evidence" value="ECO:0007669"/>
    <property type="project" value="UniProtKB-KW"/>
</dbReference>
<comment type="caution">
    <text evidence="8">The sequence shown here is derived from an EMBL/GenBank/DDBJ whole genome shotgun (WGS) entry which is preliminary data.</text>
</comment>
<name>A0A4R3VCI3_9BURK</name>
<dbReference type="AlphaFoldDB" id="A0A4R3VCI3"/>
<dbReference type="GO" id="GO:0005737">
    <property type="term" value="C:cytoplasm"/>
    <property type="evidence" value="ECO:0007669"/>
    <property type="project" value="TreeGrafter"/>
</dbReference>
<evidence type="ECO:0000256" key="5">
    <source>
        <dbReference type="ARBA" id="ARBA00024227"/>
    </source>
</evidence>
<dbReference type="PROSITE" id="PS51733">
    <property type="entry name" value="BPL_LPL_CATALYTIC"/>
    <property type="match status" value="1"/>
</dbReference>
<evidence type="ECO:0000259" key="7">
    <source>
        <dbReference type="PROSITE" id="PS51733"/>
    </source>
</evidence>
<evidence type="ECO:0000313" key="9">
    <source>
        <dbReference type="Proteomes" id="UP000294692"/>
    </source>
</evidence>
<dbReference type="PANTHER" id="PTHR12835:SF5">
    <property type="entry name" value="BIOTIN--PROTEIN LIGASE"/>
    <property type="match status" value="1"/>
</dbReference>
<sequence length="273" mass="29419">MARELRQLLPQFRRVDWLEKTASTNADLMENARTGSPGLARPWLLGVHLQERGRGRAGRTWQNRPGANLMFSCAFDVFLPARRLPALSPLAGIAACEALRGFLSPEHRHRLTMKWPNDLQWDFAKLAGILVEATRSGTATLAPDHHVVIIGIGLNLDDARALSQALDRKVADWSEIAAEDPAARTAGMAQLVAAMVGNLERSLNHVTAHGFDGLPARHALVDALSGKGVDIIDNGKIIRSGIAAGIDGDGQLLVRTGMQEASVSVGEISVRAQ</sequence>
<dbReference type="InterPro" id="IPR003142">
    <property type="entry name" value="BPL_C"/>
</dbReference>
<keyword evidence="1 8" id="KW-0436">Ligase</keyword>
<evidence type="ECO:0000256" key="6">
    <source>
        <dbReference type="ARBA" id="ARBA00047846"/>
    </source>
</evidence>
<dbReference type="EC" id="6.3.4.15" evidence="5"/>